<evidence type="ECO:0000256" key="7">
    <source>
        <dbReference type="ARBA" id="ARBA00048263"/>
    </source>
</evidence>
<dbReference type="GO" id="GO:0043714">
    <property type="term" value="F:(R)-citramalate synthase activity"/>
    <property type="evidence" value="ECO:0007669"/>
    <property type="project" value="UniProtKB-UniRule"/>
</dbReference>
<evidence type="ECO:0000313" key="11">
    <source>
        <dbReference type="EMBL" id="QEN06202.1"/>
    </source>
</evidence>
<organism evidence="11 12">
    <name type="scientific">Thiospirochaeta perfilievii</name>
    <dbReference type="NCBI Taxonomy" id="252967"/>
    <lineage>
        <taxon>Bacteria</taxon>
        <taxon>Pseudomonadati</taxon>
        <taxon>Spirochaetota</taxon>
        <taxon>Spirochaetia</taxon>
        <taxon>Spirochaetales</taxon>
        <taxon>Spirochaetaceae</taxon>
        <taxon>Thiospirochaeta</taxon>
    </lineage>
</organism>
<dbReference type="CDD" id="cd07941">
    <property type="entry name" value="DRE_TIM_LeuA3"/>
    <property type="match status" value="1"/>
</dbReference>
<evidence type="ECO:0000256" key="2">
    <source>
        <dbReference type="ARBA" id="ARBA00006154"/>
    </source>
</evidence>
<evidence type="ECO:0000256" key="3">
    <source>
        <dbReference type="ARBA" id="ARBA00022605"/>
    </source>
</evidence>
<dbReference type="OrthoDB" id="9804858at2"/>
<dbReference type="InterPro" id="IPR000891">
    <property type="entry name" value="PYR_CT"/>
</dbReference>
<reference evidence="11 12" key="2">
    <citation type="submission" date="2019-09" db="EMBL/GenBank/DDBJ databases">
        <title>Complete Genome Sequence and Methylome Analysis of free living Spirochaetas.</title>
        <authorList>
            <person name="Leshcheva N."/>
            <person name="Mikheeva N."/>
        </authorList>
    </citation>
    <scope>NUCLEOTIDE SEQUENCE [LARGE SCALE GENOMIC DNA]</scope>
    <source>
        <strain evidence="11 12">P</strain>
    </source>
</reference>
<dbReference type="PROSITE" id="PS00815">
    <property type="entry name" value="AIPM_HOMOCIT_SYNTH_1"/>
    <property type="match status" value="1"/>
</dbReference>
<dbReference type="GO" id="GO:0009098">
    <property type="term" value="P:L-leucine biosynthetic process"/>
    <property type="evidence" value="ECO:0007669"/>
    <property type="project" value="InterPro"/>
</dbReference>
<gene>
    <name evidence="11" type="ORF">EW093_16415</name>
</gene>
<evidence type="ECO:0000256" key="8">
    <source>
        <dbReference type="NCBIfam" id="TIGR00977"/>
    </source>
</evidence>
<evidence type="ECO:0000259" key="10">
    <source>
        <dbReference type="PROSITE" id="PS50991"/>
    </source>
</evidence>
<reference evidence="11 12" key="1">
    <citation type="submission" date="2019-02" db="EMBL/GenBank/DDBJ databases">
        <authorList>
            <person name="Fomenkov A."/>
            <person name="Dubinina G."/>
            <person name="Grabovich M."/>
            <person name="Vincze T."/>
            <person name="Roberts R.J."/>
        </authorList>
    </citation>
    <scope>NUCLEOTIDE SEQUENCE [LARGE SCALE GENOMIC DNA]</scope>
    <source>
        <strain evidence="11 12">P</strain>
    </source>
</reference>
<evidence type="ECO:0000256" key="9">
    <source>
        <dbReference type="RuleBase" id="RU003523"/>
    </source>
</evidence>
<dbReference type="SUPFAM" id="SSF110921">
    <property type="entry name" value="2-isopropylmalate synthase LeuA, allosteric (dimerisation) domain"/>
    <property type="match status" value="1"/>
</dbReference>
<dbReference type="EC" id="2.3.3.21" evidence="8"/>
<dbReference type="InterPro" id="IPR005675">
    <property type="entry name" value="Citramal_synthase"/>
</dbReference>
<dbReference type="SUPFAM" id="SSF51569">
    <property type="entry name" value="Aldolase"/>
    <property type="match status" value="1"/>
</dbReference>
<dbReference type="Gene3D" id="1.10.238.260">
    <property type="match status" value="1"/>
</dbReference>
<sequence>MKKISIFDTTLRDGTQGVGINFTLNDKIEIAHALDEAGIDYIEGGFPLASRREADFFKITAKEKFKNAKITAFGSTRKPGRKATEDENLLALINAESPSVVIVGKAWIQHITKVIKTTTLENMKMIEDSIKLLVREGREVIFDLEHFFDGYKEHPKQSLEILELATSAGASSLVLCDTNGGTLPNEVTKIISELPKERLAQIGVHFHNDTGCAVANSILSVEAGASHVQGTINGWGERCGNANLCTIIPNLAIKLDYDLTMSNKMNKLTHLSRYIADKANIIPEKNQPYVGTAAFGHKAGQHADVIVKAPHLMEHISGDKVGNERQILLSELAGKSTIIEKMNKFGDYTKESKEVIALFNTLKEKEGEGFEYESAEASFELLMLKALGRYRPLFELNNYHLETYKTWGVDSKTVGRIFLKSEGKEYMGAGVGVGPVGTLDAAIRDALTVYHPFLDEMTLSDYKVRVLNPENATKAKVRVFISSTDGEIDWETVGVSENIIEASWQALVDSMEFYYNTRKTK</sequence>
<dbReference type="PANTHER" id="PTHR43538:SF1">
    <property type="entry name" value="(R)-CITRAMALATE SYNTHASE"/>
    <property type="match status" value="1"/>
</dbReference>
<dbReference type="InterPro" id="IPR013709">
    <property type="entry name" value="2-isopropylmalate_synth_dimer"/>
</dbReference>
<protein>
    <recommendedName>
        <fullName evidence="8">Citramalate synthase</fullName>
        <ecNumber evidence="8">2.3.3.21</ecNumber>
    </recommendedName>
</protein>
<dbReference type="InterPro" id="IPR054691">
    <property type="entry name" value="LeuA/HCS_post-cat"/>
</dbReference>
<dbReference type="Pfam" id="PF00682">
    <property type="entry name" value="HMGL-like"/>
    <property type="match status" value="1"/>
</dbReference>
<dbReference type="Pfam" id="PF22617">
    <property type="entry name" value="HCS_D2"/>
    <property type="match status" value="1"/>
</dbReference>
<feature type="domain" description="Pyruvate carboxyltransferase" evidence="10">
    <location>
        <begin position="4"/>
        <end position="269"/>
    </location>
</feature>
<evidence type="ECO:0000256" key="6">
    <source>
        <dbReference type="ARBA" id="ARBA00023304"/>
    </source>
</evidence>
<dbReference type="SMART" id="SM00917">
    <property type="entry name" value="LeuA_dimer"/>
    <property type="match status" value="1"/>
</dbReference>
<keyword evidence="4" id="KW-0412">Isoleucine biosynthesis</keyword>
<dbReference type="Gene3D" id="3.20.20.70">
    <property type="entry name" value="Aldolase class I"/>
    <property type="match status" value="1"/>
</dbReference>
<proteinExistence type="inferred from homology"/>
<dbReference type="Proteomes" id="UP000323824">
    <property type="component" value="Chromosome"/>
</dbReference>
<dbReference type="EMBL" id="CP035807">
    <property type="protein sequence ID" value="QEN06202.1"/>
    <property type="molecule type" value="Genomic_DNA"/>
</dbReference>
<accession>A0A5C1QJ52</accession>
<dbReference type="KEGG" id="sper:EW093_16415"/>
<dbReference type="NCBIfam" id="TIGR00977">
    <property type="entry name" value="citramal_synth"/>
    <property type="match status" value="1"/>
</dbReference>
<evidence type="ECO:0000256" key="4">
    <source>
        <dbReference type="ARBA" id="ARBA00022624"/>
    </source>
</evidence>
<dbReference type="AlphaFoldDB" id="A0A5C1QJ52"/>
<keyword evidence="3" id="KW-0028">Amino-acid biosynthesis</keyword>
<keyword evidence="6" id="KW-0100">Branched-chain amino acid biosynthesis</keyword>
<dbReference type="PROSITE" id="PS00816">
    <property type="entry name" value="AIPM_HOMOCIT_SYNTH_2"/>
    <property type="match status" value="1"/>
</dbReference>
<dbReference type="PROSITE" id="PS50991">
    <property type="entry name" value="PYR_CT"/>
    <property type="match status" value="1"/>
</dbReference>
<dbReference type="InterPro" id="IPR036230">
    <property type="entry name" value="LeuA_allosteric_dom_sf"/>
</dbReference>
<evidence type="ECO:0000313" key="12">
    <source>
        <dbReference type="Proteomes" id="UP000323824"/>
    </source>
</evidence>
<dbReference type="InterPro" id="IPR002034">
    <property type="entry name" value="AIPM/Hcit_synth_CS"/>
</dbReference>
<keyword evidence="12" id="KW-1185">Reference proteome</keyword>
<dbReference type="PANTHER" id="PTHR43538">
    <property type="entry name" value="ALPHA-IPM SYNTHASE/HOMOCITRATE SYNTHASE"/>
    <property type="match status" value="1"/>
</dbReference>
<comment type="catalytic activity">
    <reaction evidence="7">
        <text>pyruvate + acetyl-CoA + H2O = (3R)-citramalate + CoA + H(+)</text>
        <dbReference type="Rhea" id="RHEA:19045"/>
        <dbReference type="ChEBI" id="CHEBI:15361"/>
        <dbReference type="ChEBI" id="CHEBI:15377"/>
        <dbReference type="ChEBI" id="CHEBI:15378"/>
        <dbReference type="ChEBI" id="CHEBI:30934"/>
        <dbReference type="ChEBI" id="CHEBI:57287"/>
        <dbReference type="ChEBI" id="CHEBI:57288"/>
        <dbReference type="EC" id="2.3.3.21"/>
    </reaction>
</comment>
<dbReference type="Pfam" id="PF08502">
    <property type="entry name" value="LeuA_dimer"/>
    <property type="match status" value="1"/>
</dbReference>
<comment type="similarity">
    <text evidence="2 9">Belongs to the alpha-IPM synthase/homocitrate synthase family.</text>
</comment>
<dbReference type="GO" id="GO:0009097">
    <property type="term" value="P:isoleucine biosynthetic process"/>
    <property type="evidence" value="ECO:0007669"/>
    <property type="project" value="UniProtKB-UniRule"/>
</dbReference>
<name>A0A5C1QJ52_9SPIO</name>
<dbReference type="InterPro" id="IPR013785">
    <property type="entry name" value="Aldolase_TIM"/>
</dbReference>
<comment type="pathway">
    <text evidence="1">Amino-acid biosynthesis; L-isoleucine biosynthesis; 2-oxobutanoate from pyruvate: step 1/3.</text>
</comment>
<dbReference type="RefSeq" id="WP_149569435.1">
    <property type="nucleotide sequence ID" value="NZ_CP035807.1"/>
</dbReference>
<evidence type="ECO:0000256" key="1">
    <source>
        <dbReference type="ARBA" id="ARBA00004743"/>
    </source>
</evidence>
<dbReference type="GO" id="GO:0003852">
    <property type="term" value="F:2-isopropylmalate synthase activity"/>
    <property type="evidence" value="ECO:0007669"/>
    <property type="project" value="InterPro"/>
</dbReference>
<dbReference type="Gene3D" id="3.30.160.270">
    <property type="match status" value="1"/>
</dbReference>
<dbReference type="UniPathway" id="UPA00047">
    <property type="reaction ID" value="UER00066"/>
</dbReference>
<keyword evidence="5 9" id="KW-0808">Transferase</keyword>
<evidence type="ECO:0000256" key="5">
    <source>
        <dbReference type="ARBA" id="ARBA00022679"/>
    </source>
</evidence>